<reference evidence="4 5" key="1">
    <citation type="journal article" date="2015" name="Genome Biol. Evol.">
        <title>Comparative Genomics of a Bacterivorous Green Alga Reveals Evolutionary Causalities and Consequences of Phago-Mixotrophic Mode of Nutrition.</title>
        <authorList>
            <person name="Burns J.A."/>
            <person name="Paasch A."/>
            <person name="Narechania A."/>
            <person name="Kim E."/>
        </authorList>
    </citation>
    <scope>NUCLEOTIDE SEQUENCE [LARGE SCALE GENOMIC DNA]</scope>
    <source>
        <strain evidence="4 5">PLY_AMNH</strain>
    </source>
</reference>
<dbReference type="PRINTS" id="PR00301">
    <property type="entry name" value="HEATSHOCK70"/>
</dbReference>
<name>A0AAE0G969_9CHLO</name>
<feature type="signal peptide" evidence="3">
    <location>
        <begin position="1"/>
        <end position="22"/>
    </location>
</feature>
<accession>A0AAE0G969</accession>
<comment type="caution">
    <text evidence="4">The sequence shown here is derived from an EMBL/GenBank/DDBJ whole genome shotgun (WGS) entry which is preliminary data.</text>
</comment>
<dbReference type="Pfam" id="PF00012">
    <property type="entry name" value="HSP70"/>
    <property type="match status" value="1"/>
</dbReference>
<sequence length="413" mass="44058">MDTSGCVLTSLFVAAVLGPVLAVIAPEIVGETMLGIDLGTTFSVAAVCHRGHVEVVPVFGQNTVPSVVFMNSTTTLIGSSAAALRTHFPKNTIFDAKRLIGRNYSTDELIQEEQESLPFKVFDSGNGSVLLGVPGIAEGVTPQRVGTLVLSQLKAAAEAAQPWRQFFGFRYKSVTISVPVAFDNAQRSATVKAGEAAGFRMVRILEEPIAAAISFGLHHGTRERTVLVFDMGGGTLDVALLRLELRTRTFLIMGSSGDPHLGGEDFDRALAAHFTETHDAVHSAIGAGGDVMKARLVKAVEMAKQRLATTPDHTFSLPVGKEGTDKLQLSLDRGTLKEVCSSLLERAMNPVYDVLMEALMEPDDVDDVVMVGGSSRLVAVREMLGEFFGDKVLNYETDPDLAIAVGSAMSFGC</sequence>
<dbReference type="Proteomes" id="UP001190700">
    <property type="component" value="Unassembled WGS sequence"/>
</dbReference>
<dbReference type="SUPFAM" id="SSF53067">
    <property type="entry name" value="Actin-like ATPase domain"/>
    <property type="match status" value="2"/>
</dbReference>
<keyword evidence="5" id="KW-1185">Reference proteome</keyword>
<dbReference type="InterPro" id="IPR043129">
    <property type="entry name" value="ATPase_NBD"/>
</dbReference>
<dbReference type="Gene3D" id="3.30.420.40">
    <property type="match status" value="2"/>
</dbReference>
<dbReference type="GO" id="GO:0005524">
    <property type="term" value="F:ATP binding"/>
    <property type="evidence" value="ECO:0007669"/>
    <property type="project" value="UniProtKB-KW"/>
</dbReference>
<keyword evidence="2" id="KW-0067">ATP-binding</keyword>
<gene>
    <name evidence="4" type="ORF">CYMTET_18548</name>
</gene>
<dbReference type="InterPro" id="IPR013126">
    <property type="entry name" value="Hsp_70_fam"/>
</dbReference>
<dbReference type="PROSITE" id="PS00297">
    <property type="entry name" value="HSP70_1"/>
    <property type="match status" value="1"/>
</dbReference>
<dbReference type="PANTHER" id="PTHR19375">
    <property type="entry name" value="HEAT SHOCK PROTEIN 70KDA"/>
    <property type="match status" value="1"/>
</dbReference>
<dbReference type="InterPro" id="IPR018181">
    <property type="entry name" value="Heat_shock_70_CS"/>
</dbReference>
<dbReference type="GO" id="GO:0140662">
    <property type="term" value="F:ATP-dependent protein folding chaperone"/>
    <property type="evidence" value="ECO:0007669"/>
    <property type="project" value="InterPro"/>
</dbReference>
<keyword evidence="3" id="KW-0732">Signal</keyword>
<feature type="chain" id="PRO_5042215372" evidence="3">
    <location>
        <begin position="23"/>
        <end position="413"/>
    </location>
</feature>
<evidence type="ECO:0000256" key="2">
    <source>
        <dbReference type="ARBA" id="ARBA00022840"/>
    </source>
</evidence>
<evidence type="ECO:0000313" key="5">
    <source>
        <dbReference type="Proteomes" id="UP001190700"/>
    </source>
</evidence>
<organism evidence="4 5">
    <name type="scientific">Cymbomonas tetramitiformis</name>
    <dbReference type="NCBI Taxonomy" id="36881"/>
    <lineage>
        <taxon>Eukaryota</taxon>
        <taxon>Viridiplantae</taxon>
        <taxon>Chlorophyta</taxon>
        <taxon>Pyramimonadophyceae</taxon>
        <taxon>Pyramimonadales</taxon>
        <taxon>Pyramimonadaceae</taxon>
        <taxon>Cymbomonas</taxon>
    </lineage>
</organism>
<dbReference type="AlphaFoldDB" id="A0AAE0G969"/>
<evidence type="ECO:0000256" key="3">
    <source>
        <dbReference type="SAM" id="SignalP"/>
    </source>
</evidence>
<dbReference type="EMBL" id="LGRX02008604">
    <property type="protein sequence ID" value="KAK3273201.1"/>
    <property type="molecule type" value="Genomic_DNA"/>
</dbReference>
<protein>
    <submittedName>
        <fullName evidence="4">Uncharacterized protein</fullName>
    </submittedName>
</protein>
<evidence type="ECO:0000256" key="1">
    <source>
        <dbReference type="ARBA" id="ARBA00022741"/>
    </source>
</evidence>
<evidence type="ECO:0000313" key="4">
    <source>
        <dbReference type="EMBL" id="KAK3273201.1"/>
    </source>
</evidence>
<keyword evidence="1" id="KW-0547">Nucleotide-binding</keyword>
<proteinExistence type="predicted"/>
<dbReference type="Gene3D" id="3.90.640.10">
    <property type="entry name" value="Actin, Chain A, domain 4"/>
    <property type="match status" value="1"/>
</dbReference>